<dbReference type="SUPFAM" id="SSF55486">
    <property type="entry name" value="Metalloproteases ('zincins'), catalytic domain"/>
    <property type="match status" value="1"/>
</dbReference>
<sequence>MVVYSSIRLLKTDVLIQSNRTNTISHRIKLIKRLRRASIKTAHLNPSYPLKGVHRNDIAIIKLWKPITVRRPLKNYLVNLDMNRYDPVCNSSVRFYGFGQTYEYDNGHNQFWKKRLQTMETMVINRCSNFNGKITDNDDFIVTNSMNRTSFYGDSGGPLISIDGKQIGIATGMGNRADSQNYLYNITLKYKAIKGYNQELQKLSKFYINLLIYYDNDLLIKFNNNVDLVHQYILTIVNSVSLNFQDSPIKDVADVILIVQSIKKLPSSITIDSNRDGNIYRQKFGQYVEANENNLYAAAILITNYNFLYNSDKTDAQGLSRLGAICNEMSDRAIIVQSRSYRGAFVLAHELGHSFGLEHDEKMGCGSNFIMSMSTGPGKTRFSRCNTEQLRKELKKKLQKHPFAADCFRYMPPDPVAIFPDNTINSPTPTEQCRIQLGSTFEAIPLSNSLFNICTHIGCQNDLIHIDIHPALENTSCGYGKYCRNGRCA</sequence>
<keyword evidence="7" id="KW-0325">Glycoprotein</keyword>
<protein>
    <recommendedName>
        <fullName evidence="9">Peptidase M12B domain-containing protein</fullName>
    </recommendedName>
</protein>
<dbReference type="PROSITE" id="PS50215">
    <property type="entry name" value="ADAM_MEPRO"/>
    <property type="match status" value="1"/>
</dbReference>
<dbReference type="AlphaFoldDB" id="A0A9Q0MC09"/>
<keyword evidence="2 8" id="KW-0479">Metal-binding</keyword>
<keyword evidence="1" id="KW-0645">Protease</keyword>
<dbReference type="Gene3D" id="3.40.390.10">
    <property type="entry name" value="Collagenase (Catalytic Domain)"/>
    <property type="match status" value="1"/>
</dbReference>
<accession>A0A9Q0MC09</accession>
<dbReference type="Proteomes" id="UP001142055">
    <property type="component" value="Chromosome 1"/>
</dbReference>
<feature type="binding site" evidence="8">
    <location>
        <position position="349"/>
    </location>
    <ligand>
        <name>Zn(2+)</name>
        <dbReference type="ChEBI" id="CHEBI:29105"/>
        <note>catalytic</note>
    </ligand>
</feature>
<name>A0A9Q0MC09_BLOTA</name>
<keyword evidence="11" id="KW-1185">Reference proteome</keyword>
<dbReference type="InterPro" id="IPR033116">
    <property type="entry name" value="TRYPSIN_SER"/>
</dbReference>
<dbReference type="InterPro" id="IPR001590">
    <property type="entry name" value="Peptidase_M12B"/>
</dbReference>
<dbReference type="InterPro" id="IPR009003">
    <property type="entry name" value="Peptidase_S1_PA"/>
</dbReference>
<feature type="domain" description="Peptidase M12B" evidence="9">
    <location>
        <begin position="206"/>
        <end position="396"/>
    </location>
</feature>
<comment type="caution">
    <text evidence="10">The sequence shown here is derived from an EMBL/GenBank/DDBJ whole genome shotgun (WGS) entry which is preliminary data.</text>
</comment>
<evidence type="ECO:0000256" key="1">
    <source>
        <dbReference type="ARBA" id="ARBA00022670"/>
    </source>
</evidence>
<feature type="active site" evidence="8">
    <location>
        <position position="350"/>
    </location>
</feature>
<evidence type="ECO:0000256" key="5">
    <source>
        <dbReference type="ARBA" id="ARBA00023049"/>
    </source>
</evidence>
<dbReference type="PROSITE" id="PS00135">
    <property type="entry name" value="TRYPSIN_SER"/>
    <property type="match status" value="1"/>
</dbReference>
<evidence type="ECO:0000256" key="3">
    <source>
        <dbReference type="ARBA" id="ARBA00022801"/>
    </source>
</evidence>
<evidence type="ECO:0000256" key="6">
    <source>
        <dbReference type="ARBA" id="ARBA00023157"/>
    </source>
</evidence>
<evidence type="ECO:0000256" key="7">
    <source>
        <dbReference type="ARBA" id="ARBA00023180"/>
    </source>
</evidence>
<dbReference type="PANTHER" id="PTHR11905">
    <property type="entry name" value="ADAM A DISINTEGRIN AND METALLOPROTEASE DOMAIN"/>
    <property type="match status" value="1"/>
</dbReference>
<dbReference type="InterPro" id="IPR001254">
    <property type="entry name" value="Trypsin_dom"/>
</dbReference>
<evidence type="ECO:0000256" key="2">
    <source>
        <dbReference type="ARBA" id="ARBA00022723"/>
    </source>
</evidence>
<dbReference type="Pfam" id="PF17771">
    <property type="entry name" value="ADAMTS_CR_2"/>
    <property type="match status" value="1"/>
</dbReference>
<evidence type="ECO:0000256" key="4">
    <source>
        <dbReference type="ARBA" id="ARBA00022833"/>
    </source>
</evidence>
<reference evidence="10" key="1">
    <citation type="submission" date="2022-12" db="EMBL/GenBank/DDBJ databases">
        <title>Genome assemblies of Blomia tropicalis.</title>
        <authorList>
            <person name="Cui Y."/>
        </authorList>
    </citation>
    <scope>NUCLEOTIDE SEQUENCE</scope>
    <source>
        <tissue evidence="10">Adult mites</tissue>
    </source>
</reference>
<dbReference type="Pfam" id="PF00089">
    <property type="entry name" value="Trypsin"/>
    <property type="match status" value="1"/>
</dbReference>
<dbReference type="Gene3D" id="2.40.10.10">
    <property type="entry name" value="Trypsin-like serine proteases"/>
    <property type="match status" value="1"/>
</dbReference>
<feature type="binding site" evidence="8">
    <location>
        <position position="359"/>
    </location>
    <ligand>
        <name>Zn(2+)</name>
        <dbReference type="ChEBI" id="CHEBI:29105"/>
        <note>catalytic</note>
    </ligand>
</feature>
<proteinExistence type="predicted"/>
<dbReference type="InterPro" id="IPR041645">
    <property type="entry name" value="ADAMTS_CR_2"/>
</dbReference>
<organism evidence="10 11">
    <name type="scientific">Blomia tropicalis</name>
    <name type="common">Mite</name>
    <dbReference type="NCBI Taxonomy" id="40697"/>
    <lineage>
        <taxon>Eukaryota</taxon>
        <taxon>Metazoa</taxon>
        <taxon>Ecdysozoa</taxon>
        <taxon>Arthropoda</taxon>
        <taxon>Chelicerata</taxon>
        <taxon>Arachnida</taxon>
        <taxon>Acari</taxon>
        <taxon>Acariformes</taxon>
        <taxon>Sarcoptiformes</taxon>
        <taxon>Astigmata</taxon>
        <taxon>Glycyphagoidea</taxon>
        <taxon>Echimyopodidae</taxon>
        <taxon>Blomia</taxon>
    </lineage>
</organism>
<dbReference type="PANTHER" id="PTHR11905:SF159">
    <property type="entry name" value="ADAM METALLOPROTEASE"/>
    <property type="match status" value="1"/>
</dbReference>
<evidence type="ECO:0000313" key="11">
    <source>
        <dbReference type="Proteomes" id="UP001142055"/>
    </source>
</evidence>
<dbReference type="GO" id="GO:0004252">
    <property type="term" value="F:serine-type endopeptidase activity"/>
    <property type="evidence" value="ECO:0007669"/>
    <property type="project" value="InterPro"/>
</dbReference>
<dbReference type="GO" id="GO:0046872">
    <property type="term" value="F:metal ion binding"/>
    <property type="evidence" value="ECO:0007669"/>
    <property type="project" value="UniProtKB-KW"/>
</dbReference>
<dbReference type="Pfam" id="PF13688">
    <property type="entry name" value="Reprolysin_5"/>
    <property type="match status" value="1"/>
</dbReference>
<evidence type="ECO:0000313" key="10">
    <source>
        <dbReference type="EMBL" id="KAJ6222929.1"/>
    </source>
</evidence>
<dbReference type="EMBL" id="JAPWDV010000001">
    <property type="protein sequence ID" value="KAJ6222929.1"/>
    <property type="molecule type" value="Genomic_DNA"/>
</dbReference>
<comment type="caution">
    <text evidence="8">Lacks conserved residue(s) required for the propagation of feature annotation.</text>
</comment>
<feature type="binding site" evidence="8">
    <location>
        <position position="353"/>
    </location>
    <ligand>
        <name>Zn(2+)</name>
        <dbReference type="ChEBI" id="CHEBI:29105"/>
        <note>catalytic</note>
    </ligand>
</feature>
<evidence type="ECO:0000259" key="9">
    <source>
        <dbReference type="PROSITE" id="PS50215"/>
    </source>
</evidence>
<dbReference type="InterPro" id="IPR024079">
    <property type="entry name" value="MetalloPept_cat_dom_sf"/>
</dbReference>
<dbReference type="SUPFAM" id="SSF50494">
    <property type="entry name" value="Trypsin-like serine proteases"/>
    <property type="match status" value="1"/>
</dbReference>
<evidence type="ECO:0000256" key="8">
    <source>
        <dbReference type="PROSITE-ProRule" id="PRU00276"/>
    </source>
</evidence>
<dbReference type="Gene3D" id="3.40.1620.60">
    <property type="match status" value="1"/>
</dbReference>
<keyword evidence="4 8" id="KW-0862">Zinc</keyword>
<dbReference type="InterPro" id="IPR043504">
    <property type="entry name" value="Peptidase_S1_PA_chymotrypsin"/>
</dbReference>
<gene>
    <name evidence="10" type="ORF">RDWZM_001474</name>
</gene>
<keyword evidence="6" id="KW-1015">Disulfide bond</keyword>
<keyword evidence="3" id="KW-0378">Hydrolase</keyword>
<keyword evidence="5" id="KW-0482">Metalloprotease</keyword>
<dbReference type="GO" id="GO:0006509">
    <property type="term" value="P:membrane protein ectodomain proteolysis"/>
    <property type="evidence" value="ECO:0007669"/>
    <property type="project" value="TreeGrafter"/>
</dbReference>
<dbReference type="GO" id="GO:0004222">
    <property type="term" value="F:metalloendopeptidase activity"/>
    <property type="evidence" value="ECO:0007669"/>
    <property type="project" value="InterPro"/>
</dbReference>